<dbReference type="GO" id="GO:0005634">
    <property type="term" value="C:nucleus"/>
    <property type="evidence" value="ECO:0007669"/>
    <property type="project" value="TreeGrafter"/>
</dbReference>
<accession>A0AAW1IBX9</accession>
<evidence type="ECO:0000313" key="3">
    <source>
        <dbReference type="Proteomes" id="UP001458880"/>
    </source>
</evidence>
<reference evidence="2 3" key="1">
    <citation type="journal article" date="2024" name="BMC Genomics">
        <title>De novo assembly and annotation of Popillia japonica's genome with initial clues to its potential as an invasive pest.</title>
        <authorList>
            <person name="Cucini C."/>
            <person name="Boschi S."/>
            <person name="Funari R."/>
            <person name="Cardaioli E."/>
            <person name="Iannotti N."/>
            <person name="Marturano G."/>
            <person name="Paoli F."/>
            <person name="Bruttini M."/>
            <person name="Carapelli A."/>
            <person name="Frati F."/>
            <person name="Nardi F."/>
        </authorList>
    </citation>
    <scope>NUCLEOTIDE SEQUENCE [LARGE SCALE GENOMIC DNA]</scope>
    <source>
        <strain evidence="2">DMR45628</strain>
    </source>
</reference>
<dbReference type="PANTHER" id="PTHR19303">
    <property type="entry name" value="TRANSPOSON"/>
    <property type="match status" value="1"/>
</dbReference>
<proteinExistence type="predicted"/>
<name>A0AAW1IBX9_POPJA</name>
<keyword evidence="2" id="KW-0378">Hydrolase</keyword>
<dbReference type="GO" id="GO:0003677">
    <property type="term" value="F:DNA binding"/>
    <property type="evidence" value="ECO:0007669"/>
    <property type="project" value="TreeGrafter"/>
</dbReference>
<gene>
    <name evidence="2" type="ORF">QE152_g36811</name>
</gene>
<dbReference type="Pfam" id="PF03184">
    <property type="entry name" value="DDE_1"/>
    <property type="match status" value="1"/>
</dbReference>
<sequence>MKGAPSENIFPTPNGWMTAETFLKWLRHFAWFTKPSADDAALLIVDGHRSHKELDVTTYARENHVHMLSIPPHTTHKLQPLDITFMKPFKNCYNISCNLWTRAPQLLFQYNNSITFCAAALRLVYKTISR</sequence>
<dbReference type="AlphaFoldDB" id="A0AAW1IBX9"/>
<dbReference type="EMBL" id="JASPKY010000672">
    <property type="protein sequence ID" value="KAK9686953.1"/>
    <property type="molecule type" value="Genomic_DNA"/>
</dbReference>
<dbReference type="GO" id="GO:0004519">
    <property type="term" value="F:endonuclease activity"/>
    <property type="evidence" value="ECO:0007669"/>
    <property type="project" value="UniProtKB-KW"/>
</dbReference>
<keyword evidence="3" id="KW-1185">Reference proteome</keyword>
<keyword evidence="2" id="KW-0255">Endonuclease</keyword>
<dbReference type="Proteomes" id="UP001458880">
    <property type="component" value="Unassembled WGS sequence"/>
</dbReference>
<evidence type="ECO:0000259" key="1">
    <source>
        <dbReference type="Pfam" id="PF03184"/>
    </source>
</evidence>
<protein>
    <submittedName>
        <fullName evidence="2">DDE superfamily endonuclease</fullName>
    </submittedName>
</protein>
<organism evidence="2 3">
    <name type="scientific">Popillia japonica</name>
    <name type="common">Japanese beetle</name>
    <dbReference type="NCBI Taxonomy" id="7064"/>
    <lineage>
        <taxon>Eukaryota</taxon>
        <taxon>Metazoa</taxon>
        <taxon>Ecdysozoa</taxon>
        <taxon>Arthropoda</taxon>
        <taxon>Hexapoda</taxon>
        <taxon>Insecta</taxon>
        <taxon>Pterygota</taxon>
        <taxon>Neoptera</taxon>
        <taxon>Endopterygota</taxon>
        <taxon>Coleoptera</taxon>
        <taxon>Polyphaga</taxon>
        <taxon>Scarabaeiformia</taxon>
        <taxon>Scarabaeidae</taxon>
        <taxon>Rutelinae</taxon>
        <taxon>Popillia</taxon>
    </lineage>
</organism>
<dbReference type="InterPro" id="IPR004875">
    <property type="entry name" value="DDE_SF_endonuclease_dom"/>
</dbReference>
<dbReference type="PANTHER" id="PTHR19303:SF71">
    <property type="entry name" value="ZINC FINGER PHD-TYPE DOMAIN-CONTAINING PROTEIN"/>
    <property type="match status" value="1"/>
</dbReference>
<feature type="domain" description="DDE-1" evidence="1">
    <location>
        <begin position="13"/>
        <end position="121"/>
    </location>
</feature>
<dbReference type="InterPro" id="IPR050863">
    <property type="entry name" value="CenT-Element_Derived"/>
</dbReference>
<keyword evidence="2" id="KW-0540">Nuclease</keyword>
<evidence type="ECO:0000313" key="2">
    <source>
        <dbReference type="EMBL" id="KAK9686953.1"/>
    </source>
</evidence>
<comment type="caution">
    <text evidence="2">The sequence shown here is derived from an EMBL/GenBank/DDBJ whole genome shotgun (WGS) entry which is preliminary data.</text>
</comment>